<name>A0A1N6UM76_9BACT</name>
<dbReference type="PANTHER" id="PTHR45586">
    <property type="entry name" value="TPR REPEAT-CONTAINING PROTEIN PA4667"/>
    <property type="match status" value="1"/>
</dbReference>
<dbReference type="EMBL" id="FTNM01000001">
    <property type="protein sequence ID" value="SIQ66730.1"/>
    <property type="molecule type" value="Genomic_DNA"/>
</dbReference>
<evidence type="ECO:0000256" key="1">
    <source>
        <dbReference type="ARBA" id="ARBA00022737"/>
    </source>
</evidence>
<dbReference type="RefSeq" id="WP_234986296.1">
    <property type="nucleotide sequence ID" value="NZ_FTNM01000001.1"/>
</dbReference>
<dbReference type="SMART" id="SM00028">
    <property type="entry name" value="TPR"/>
    <property type="match status" value="5"/>
</dbReference>
<reference evidence="4" key="1">
    <citation type="submission" date="2017-01" db="EMBL/GenBank/DDBJ databases">
        <authorList>
            <person name="Varghese N."/>
            <person name="Submissions S."/>
        </authorList>
    </citation>
    <scope>NUCLEOTIDE SEQUENCE [LARGE SCALE GENOMIC DNA]</scope>
    <source>
        <strain evidence="4">DM9</strain>
    </source>
</reference>
<evidence type="ECO:0000313" key="4">
    <source>
        <dbReference type="Proteomes" id="UP000185924"/>
    </source>
</evidence>
<evidence type="ECO:0000313" key="3">
    <source>
        <dbReference type="EMBL" id="SIQ66730.1"/>
    </source>
</evidence>
<dbReference type="InterPro" id="IPR019734">
    <property type="entry name" value="TPR_rpt"/>
</dbReference>
<protein>
    <submittedName>
        <fullName evidence="3">Tetratricopeptide repeat-containing protein</fullName>
    </submittedName>
</protein>
<proteinExistence type="predicted"/>
<dbReference type="AlphaFoldDB" id="A0A1N6UM76"/>
<organism evidence="3 4">
    <name type="scientific">Pontibacter lucknowensis</name>
    <dbReference type="NCBI Taxonomy" id="1077936"/>
    <lineage>
        <taxon>Bacteria</taxon>
        <taxon>Pseudomonadati</taxon>
        <taxon>Bacteroidota</taxon>
        <taxon>Cytophagia</taxon>
        <taxon>Cytophagales</taxon>
        <taxon>Hymenobacteraceae</taxon>
        <taxon>Pontibacter</taxon>
    </lineage>
</organism>
<keyword evidence="4" id="KW-1185">Reference proteome</keyword>
<evidence type="ECO:0000256" key="2">
    <source>
        <dbReference type="ARBA" id="ARBA00022803"/>
    </source>
</evidence>
<dbReference type="Pfam" id="PF25058">
    <property type="entry name" value="ARM_TT21"/>
    <property type="match status" value="1"/>
</dbReference>
<dbReference type="Gene3D" id="1.25.40.10">
    <property type="entry name" value="Tetratricopeptide repeat domain"/>
    <property type="match status" value="4"/>
</dbReference>
<sequence>MMLIPVHTYLSRLLFVLLFMVLAVPFSMAQNQELALAREYLSKGEYQKAETIYSKLINDERLFHTVYPDYLKTLLAQNNHKEAEKLVKRTIKRYPGQVNYNIDLGIVYQAAGDKAGAEKHFDKLIAQLKQEEVIAAASVFVQHELFDYAERAYLRGRELSKNPYEHNRSLIALYTFRQKHENLIGEALNLLQENESDLIYVQNMLQNSMQDEKAFDALEKELITRVQQNPDLLAYNELLIWLYIQRRDFYSALLQARSVDKRTRSGGTRVMELGAISARNNDYQGAIEAYEYIIKEYPDGPYYLIARQRLINAREEQVENTFPVDLDKIRALISDYEALLAEVGRNAQTVEVLQHMANLYAFHLDEKDKAIELLQEAVATPRAKPDFVAESKLTLGDIYLLKGEPWESTLLYSQVEKSHKETPIGHEAKLRNARLNYYKGDFELAQAHLDILKLATSREIANDAMDLSLLITDNTGLDTSTVAMEEYAAIELLVFQNKLDEAQNRLNAMLQKFPGHSLTDEIYFRKASIYERTGAFDKAIASLEKVVNAPADILSDDALYKMAYIYEENLKDTQKAQELYNEFLVKHQGSIYVAEARKRFRKLRGDAPIAN</sequence>
<dbReference type="Proteomes" id="UP000185924">
    <property type="component" value="Unassembled WGS sequence"/>
</dbReference>
<dbReference type="Pfam" id="PF13432">
    <property type="entry name" value="TPR_16"/>
    <property type="match status" value="1"/>
</dbReference>
<keyword evidence="1" id="KW-0677">Repeat</keyword>
<dbReference type="InterPro" id="IPR051012">
    <property type="entry name" value="CellSynth/LPSAsmb/PSIAsmb"/>
</dbReference>
<dbReference type="Pfam" id="PF13174">
    <property type="entry name" value="TPR_6"/>
    <property type="match status" value="1"/>
</dbReference>
<dbReference type="SUPFAM" id="SSF81901">
    <property type="entry name" value="HCP-like"/>
    <property type="match status" value="1"/>
</dbReference>
<dbReference type="SUPFAM" id="SSF48452">
    <property type="entry name" value="TPR-like"/>
    <property type="match status" value="2"/>
</dbReference>
<accession>A0A1N6UM76</accession>
<dbReference type="STRING" id="1077936.SAMN05421545_0964"/>
<dbReference type="InterPro" id="IPR011990">
    <property type="entry name" value="TPR-like_helical_dom_sf"/>
</dbReference>
<keyword evidence="2" id="KW-0802">TPR repeat</keyword>
<dbReference type="PANTHER" id="PTHR45586:SF1">
    <property type="entry name" value="LIPOPOLYSACCHARIDE ASSEMBLY PROTEIN B"/>
    <property type="match status" value="1"/>
</dbReference>
<gene>
    <name evidence="3" type="ORF">SAMN05421545_0964</name>
</gene>